<evidence type="ECO:0000256" key="6">
    <source>
        <dbReference type="ARBA" id="ARBA00022692"/>
    </source>
</evidence>
<evidence type="ECO:0000256" key="5">
    <source>
        <dbReference type="ARBA" id="ARBA00022679"/>
    </source>
</evidence>
<evidence type="ECO:0000256" key="12">
    <source>
        <dbReference type="ARBA" id="ARBA00023277"/>
    </source>
</evidence>
<evidence type="ECO:0000256" key="9">
    <source>
        <dbReference type="ARBA" id="ARBA00023136"/>
    </source>
</evidence>
<evidence type="ECO:0000256" key="7">
    <source>
        <dbReference type="ARBA" id="ARBA00022968"/>
    </source>
</evidence>
<dbReference type="GO" id="GO:0006004">
    <property type="term" value="P:fucose metabolic process"/>
    <property type="evidence" value="ECO:0007669"/>
    <property type="project" value="UniProtKB-KW"/>
</dbReference>
<dbReference type="GO" id="GO:0005737">
    <property type="term" value="C:cytoplasm"/>
    <property type="evidence" value="ECO:0007669"/>
    <property type="project" value="TreeGrafter"/>
</dbReference>
<dbReference type="PANTHER" id="PTHR31741:SF71">
    <property type="entry name" value="O-FUCOSYLTRANSFERASE FAMILY PROTEIN"/>
    <property type="match status" value="1"/>
</dbReference>
<keyword evidence="4" id="KW-0328">Glycosyltransferase</keyword>
<dbReference type="GO" id="GO:0016757">
    <property type="term" value="F:glycosyltransferase activity"/>
    <property type="evidence" value="ECO:0007669"/>
    <property type="project" value="UniProtKB-KW"/>
</dbReference>
<keyword evidence="8" id="KW-1133">Transmembrane helix</keyword>
<evidence type="ECO:0000256" key="13">
    <source>
        <dbReference type="ARBA" id="ARBA00030350"/>
    </source>
</evidence>
<evidence type="ECO:0000256" key="4">
    <source>
        <dbReference type="ARBA" id="ARBA00022676"/>
    </source>
</evidence>
<comment type="subcellular location">
    <subcellularLocation>
        <location evidence="1">Membrane</location>
        <topology evidence="1">Single-pass type II membrane protein</topology>
    </subcellularLocation>
</comment>
<name>A0AAV8CH11_9POAL</name>
<keyword evidence="10" id="KW-0325">Glycoprotein</keyword>
<keyword evidence="7" id="KW-0735">Signal-anchor</keyword>
<keyword evidence="15" id="KW-1185">Reference proteome</keyword>
<accession>A0AAV8CH11</accession>
<evidence type="ECO:0000256" key="11">
    <source>
        <dbReference type="ARBA" id="ARBA00023253"/>
    </source>
</evidence>
<evidence type="ECO:0000256" key="8">
    <source>
        <dbReference type="ARBA" id="ARBA00022989"/>
    </source>
</evidence>
<dbReference type="Proteomes" id="UP001140206">
    <property type="component" value="Chromosome 5"/>
</dbReference>
<comment type="pathway">
    <text evidence="2">Glycan metabolism.</text>
</comment>
<comment type="similarity">
    <text evidence="3">Belongs to the glycosyltransferase GT106 family.</text>
</comment>
<keyword evidence="11" id="KW-0294">Fucose metabolism</keyword>
<evidence type="ECO:0000256" key="10">
    <source>
        <dbReference type="ARBA" id="ARBA00023180"/>
    </source>
</evidence>
<keyword evidence="6" id="KW-0812">Transmembrane</keyword>
<evidence type="ECO:0000313" key="15">
    <source>
        <dbReference type="Proteomes" id="UP001140206"/>
    </source>
</evidence>
<dbReference type="GO" id="GO:0016020">
    <property type="term" value="C:membrane"/>
    <property type="evidence" value="ECO:0007669"/>
    <property type="project" value="UniProtKB-SubCell"/>
</dbReference>
<dbReference type="EMBL" id="JAMFTS010000005">
    <property type="protein sequence ID" value="KAJ4754686.1"/>
    <property type="molecule type" value="Genomic_DNA"/>
</dbReference>
<keyword evidence="5" id="KW-0808">Transferase</keyword>
<evidence type="ECO:0000313" key="14">
    <source>
        <dbReference type="EMBL" id="KAJ4754686.1"/>
    </source>
</evidence>
<dbReference type="PANTHER" id="PTHR31741">
    <property type="entry name" value="OS02G0726500 PROTEIN-RELATED"/>
    <property type="match status" value="1"/>
</dbReference>
<gene>
    <name evidence="14" type="ORF">LUZ62_089091</name>
</gene>
<reference evidence="14" key="1">
    <citation type="submission" date="2022-08" db="EMBL/GenBank/DDBJ databases">
        <authorList>
            <person name="Marques A."/>
        </authorList>
    </citation>
    <scope>NUCLEOTIDE SEQUENCE</scope>
    <source>
        <strain evidence="14">RhyPub2mFocal</strain>
        <tissue evidence="14">Leaves</tissue>
    </source>
</reference>
<keyword evidence="9" id="KW-0472">Membrane</keyword>
<dbReference type="Pfam" id="PF10250">
    <property type="entry name" value="O-FucT"/>
    <property type="match status" value="1"/>
</dbReference>
<sequence length="157" mass="18104">MIASCSRLDMVTCCSMLYFTLHEATVFWYAYPWWKEKEIDSEKKRLDGLCPLTPEETALVLKALGFSSDTLIYIASGEIYGGEARMASLRAEFPKIVRKEMLLSEEELRPFRNHSTQMVALDYLVSIASDVFIPTYEGNMDKVVEGHRRFVDNKIRM</sequence>
<dbReference type="InterPro" id="IPR019378">
    <property type="entry name" value="GDP-Fuc_O-FucTrfase"/>
</dbReference>
<organism evidence="14 15">
    <name type="scientific">Rhynchospora pubera</name>
    <dbReference type="NCBI Taxonomy" id="906938"/>
    <lineage>
        <taxon>Eukaryota</taxon>
        <taxon>Viridiplantae</taxon>
        <taxon>Streptophyta</taxon>
        <taxon>Embryophyta</taxon>
        <taxon>Tracheophyta</taxon>
        <taxon>Spermatophyta</taxon>
        <taxon>Magnoliopsida</taxon>
        <taxon>Liliopsida</taxon>
        <taxon>Poales</taxon>
        <taxon>Cyperaceae</taxon>
        <taxon>Cyperoideae</taxon>
        <taxon>Rhynchosporeae</taxon>
        <taxon>Rhynchospora</taxon>
    </lineage>
</organism>
<keyword evidence="12" id="KW-0119">Carbohydrate metabolism</keyword>
<evidence type="ECO:0000256" key="3">
    <source>
        <dbReference type="ARBA" id="ARBA00007737"/>
    </source>
</evidence>
<protein>
    <recommendedName>
        <fullName evidence="13">O-fucosyltransferase family protein</fullName>
    </recommendedName>
</protein>
<dbReference type="AlphaFoldDB" id="A0AAV8CH11"/>
<proteinExistence type="inferred from homology"/>
<evidence type="ECO:0000256" key="2">
    <source>
        <dbReference type="ARBA" id="ARBA00004881"/>
    </source>
</evidence>
<comment type="caution">
    <text evidence="14">The sequence shown here is derived from an EMBL/GenBank/DDBJ whole genome shotgun (WGS) entry which is preliminary data.</text>
</comment>
<evidence type="ECO:0000256" key="1">
    <source>
        <dbReference type="ARBA" id="ARBA00004606"/>
    </source>
</evidence>